<accession>A0A4Y2HT01</accession>
<gene>
    <name evidence="1" type="ORF">AVEN_210464_1</name>
</gene>
<proteinExistence type="predicted"/>
<name>A0A4Y2HT01_ARAVE</name>
<keyword evidence="2" id="KW-1185">Reference proteome</keyword>
<dbReference type="Proteomes" id="UP000499080">
    <property type="component" value="Unassembled WGS sequence"/>
</dbReference>
<organism evidence="1 2">
    <name type="scientific">Araneus ventricosus</name>
    <name type="common">Orbweaver spider</name>
    <name type="synonym">Epeira ventricosa</name>
    <dbReference type="NCBI Taxonomy" id="182803"/>
    <lineage>
        <taxon>Eukaryota</taxon>
        <taxon>Metazoa</taxon>
        <taxon>Ecdysozoa</taxon>
        <taxon>Arthropoda</taxon>
        <taxon>Chelicerata</taxon>
        <taxon>Arachnida</taxon>
        <taxon>Araneae</taxon>
        <taxon>Araneomorphae</taxon>
        <taxon>Entelegynae</taxon>
        <taxon>Araneoidea</taxon>
        <taxon>Araneidae</taxon>
        <taxon>Araneus</taxon>
    </lineage>
</organism>
<sequence length="97" mass="10921">MMASCSCITIPILLAKIKNCCKSSNGKSRATPYDTDLAPNLDSKHLSGTKFSSDNDVKTAAENWLNGQGRHFYQPWLNKVVRCSDKYQIRFGDYVEK</sequence>
<comment type="caution">
    <text evidence="1">The sequence shown here is derived from an EMBL/GenBank/DDBJ whole genome shotgun (WGS) entry which is preliminary data.</text>
</comment>
<protein>
    <submittedName>
        <fullName evidence="1">Uncharacterized protein</fullName>
    </submittedName>
</protein>
<dbReference type="AlphaFoldDB" id="A0A4Y2HT01"/>
<evidence type="ECO:0000313" key="1">
    <source>
        <dbReference type="EMBL" id="GBM68392.1"/>
    </source>
</evidence>
<dbReference type="OrthoDB" id="6431520at2759"/>
<evidence type="ECO:0000313" key="2">
    <source>
        <dbReference type="Proteomes" id="UP000499080"/>
    </source>
</evidence>
<dbReference type="EMBL" id="BGPR01002138">
    <property type="protein sequence ID" value="GBM68392.1"/>
    <property type="molecule type" value="Genomic_DNA"/>
</dbReference>
<reference evidence="1 2" key="1">
    <citation type="journal article" date="2019" name="Sci. Rep.">
        <title>Orb-weaving spider Araneus ventricosus genome elucidates the spidroin gene catalogue.</title>
        <authorList>
            <person name="Kono N."/>
            <person name="Nakamura H."/>
            <person name="Ohtoshi R."/>
            <person name="Moran D.A.P."/>
            <person name="Shinohara A."/>
            <person name="Yoshida Y."/>
            <person name="Fujiwara M."/>
            <person name="Mori M."/>
            <person name="Tomita M."/>
            <person name="Arakawa K."/>
        </authorList>
    </citation>
    <scope>NUCLEOTIDE SEQUENCE [LARGE SCALE GENOMIC DNA]</scope>
</reference>